<sequence>MSLNKARLSIDDKTARDKELYDHEPSSEIEHGFLSNSLHKILNYPSSNSVKINATSWLDGVRGVAALEVYIFHAMGLWAPLIPAWHADTHQTRILQLPILRTFFVSGGTAVSVFFALSGYVLTHKSLGWMRSGKRDKVYPAVASSVFRRGFRLYLPPIFVTFCEMVSTRFGFVPPLSFGFIPESKFLAQFLDWAKETSRFVNPLYNAQRALQGFITHPKYDAVMWTIALEFYGSLVCYTLLFLLNRIPGNSIRMTLVGIFAIISVYLGSWNLFCFSSGMLIADHNLSQKDSHSATILALPTPPKHQKLWLFLFAISFYVAGFPTLVYEEAKVKPMPGFETLRSLTPMSLYMEDHSRFLWSLSGVSILLSISQVPKLKEIFETDFYFRAIATHEKTVTNIGQRANALPLSDLRIDTNADDFIIRVMAKLNILIPEFILHRRMLVEWEVKGGKGPQLKVHSVGLDGTHVRFLRSVRLAYNRRLLKSEPYLFAFRGDLDLDVKLRLDLEFMGHYGEPHLELAFDHSGAVW</sequence>
<accession>A0A9P6SMV4</accession>
<dbReference type="GO" id="GO:0016747">
    <property type="term" value="F:acyltransferase activity, transferring groups other than amino-acyl groups"/>
    <property type="evidence" value="ECO:0007669"/>
    <property type="project" value="InterPro"/>
</dbReference>
<evidence type="ECO:0000313" key="3">
    <source>
        <dbReference type="EMBL" id="KAG0645284.1"/>
    </source>
</evidence>
<organism evidence="3 4">
    <name type="scientific">Hyphodiscus hymeniophilus</name>
    <dbReference type="NCBI Taxonomy" id="353542"/>
    <lineage>
        <taxon>Eukaryota</taxon>
        <taxon>Fungi</taxon>
        <taxon>Dikarya</taxon>
        <taxon>Ascomycota</taxon>
        <taxon>Pezizomycotina</taxon>
        <taxon>Leotiomycetes</taxon>
        <taxon>Helotiales</taxon>
        <taxon>Hyphodiscaceae</taxon>
        <taxon>Hyphodiscus</taxon>
    </lineage>
</organism>
<proteinExistence type="predicted"/>
<feature type="transmembrane region" description="Helical" evidence="1">
    <location>
        <begin position="69"/>
        <end position="87"/>
    </location>
</feature>
<dbReference type="EMBL" id="VNKQ01000019">
    <property type="protein sequence ID" value="KAG0645284.1"/>
    <property type="molecule type" value="Genomic_DNA"/>
</dbReference>
<feature type="transmembrane region" description="Helical" evidence="1">
    <location>
        <begin position="153"/>
        <end position="172"/>
    </location>
</feature>
<dbReference type="InterPro" id="IPR050879">
    <property type="entry name" value="Acyltransferase_3"/>
</dbReference>
<dbReference type="PANTHER" id="PTHR23028:SF134">
    <property type="entry name" value="PUTATIVE (AFU_ORTHOLOGUE AFUA_4G08520)-RELATED"/>
    <property type="match status" value="1"/>
</dbReference>
<evidence type="ECO:0000313" key="4">
    <source>
        <dbReference type="Proteomes" id="UP000785200"/>
    </source>
</evidence>
<feature type="transmembrane region" description="Helical" evidence="1">
    <location>
        <begin position="99"/>
        <end position="122"/>
    </location>
</feature>
<keyword evidence="1" id="KW-0812">Transmembrane</keyword>
<keyword evidence="1" id="KW-1133">Transmembrane helix</keyword>
<feature type="transmembrane region" description="Helical" evidence="1">
    <location>
        <begin position="308"/>
        <end position="327"/>
    </location>
</feature>
<feature type="transmembrane region" description="Helical" evidence="1">
    <location>
        <begin position="256"/>
        <end position="282"/>
    </location>
</feature>
<dbReference type="InterPro" id="IPR002656">
    <property type="entry name" value="Acyl_transf_3_dom"/>
</dbReference>
<dbReference type="Proteomes" id="UP000785200">
    <property type="component" value="Unassembled WGS sequence"/>
</dbReference>
<dbReference type="AlphaFoldDB" id="A0A9P6SMV4"/>
<evidence type="ECO:0000259" key="2">
    <source>
        <dbReference type="Pfam" id="PF01757"/>
    </source>
</evidence>
<dbReference type="PANTHER" id="PTHR23028">
    <property type="entry name" value="ACETYLTRANSFERASE"/>
    <property type="match status" value="1"/>
</dbReference>
<name>A0A9P6SMV4_9HELO</name>
<feature type="domain" description="Acyltransferase 3" evidence="2">
    <location>
        <begin position="56"/>
        <end position="373"/>
    </location>
</feature>
<reference evidence="3" key="1">
    <citation type="submission" date="2019-07" db="EMBL/GenBank/DDBJ databases">
        <title>Hyphodiscus hymeniophilus genome sequencing and assembly.</title>
        <authorList>
            <person name="Kramer G."/>
            <person name="Nodwell J."/>
        </authorList>
    </citation>
    <scope>NUCLEOTIDE SEQUENCE</scope>
    <source>
        <strain evidence="3">ATCC 34498</strain>
    </source>
</reference>
<dbReference type="Pfam" id="PF01757">
    <property type="entry name" value="Acyl_transf_3"/>
    <property type="match status" value="1"/>
</dbReference>
<comment type="caution">
    <text evidence="3">The sequence shown here is derived from an EMBL/GenBank/DDBJ whole genome shotgun (WGS) entry which is preliminary data.</text>
</comment>
<protein>
    <submittedName>
        <fullName evidence="3">O-acetyltransferase -1</fullName>
    </submittedName>
</protein>
<keyword evidence="1" id="KW-0472">Membrane</keyword>
<evidence type="ECO:0000256" key="1">
    <source>
        <dbReference type="SAM" id="Phobius"/>
    </source>
</evidence>
<feature type="transmembrane region" description="Helical" evidence="1">
    <location>
        <begin position="222"/>
        <end position="244"/>
    </location>
</feature>
<dbReference type="OrthoDB" id="5819582at2759"/>
<gene>
    <name evidence="3" type="ORF">D0Z07_8987</name>
</gene>
<keyword evidence="4" id="KW-1185">Reference proteome</keyword>